<reference evidence="2 3" key="1">
    <citation type="submission" date="2024-02" db="EMBL/GenBank/DDBJ databases">
        <authorList>
            <person name="Vignale AGUSTIN F."/>
            <person name="Sosa J E."/>
            <person name="Modenutti C."/>
        </authorList>
    </citation>
    <scope>NUCLEOTIDE SEQUENCE [LARGE SCALE GENOMIC DNA]</scope>
</reference>
<evidence type="ECO:0000256" key="1">
    <source>
        <dbReference type="SAM" id="MobiDB-lite"/>
    </source>
</evidence>
<protein>
    <submittedName>
        <fullName evidence="2">Uncharacterized protein</fullName>
    </submittedName>
</protein>
<name>A0ABC8TH19_9AQUA</name>
<accession>A0ABC8TH19</accession>
<keyword evidence="3" id="KW-1185">Reference proteome</keyword>
<evidence type="ECO:0000313" key="3">
    <source>
        <dbReference type="Proteomes" id="UP001642360"/>
    </source>
</evidence>
<feature type="region of interest" description="Disordered" evidence="1">
    <location>
        <begin position="17"/>
        <end position="51"/>
    </location>
</feature>
<gene>
    <name evidence="2" type="ORF">ILEXP_LOCUS38161</name>
</gene>
<proteinExistence type="predicted"/>
<comment type="caution">
    <text evidence="2">The sequence shown here is derived from an EMBL/GenBank/DDBJ whole genome shotgun (WGS) entry which is preliminary data.</text>
</comment>
<sequence>MEGDLEAKEELYAQETARKISESQGLREAEKNSSAHFDENAPPLLEALSHS</sequence>
<dbReference type="EMBL" id="CAUOFW020005147">
    <property type="protein sequence ID" value="CAK9168752.1"/>
    <property type="molecule type" value="Genomic_DNA"/>
</dbReference>
<feature type="non-terminal residue" evidence="2">
    <location>
        <position position="51"/>
    </location>
</feature>
<evidence type="ECO:0000313" key="2">
    <source>
        <dbReference type="EMBL" id="CAK9168752.1"/>
    </source>
</evidence>
<organism evidence="2 3">
    <name type="scientific">Ilex paraguariensis</name>
    <name type="common">yerba mate</name>
    <dbReference type="NCBI Taxonomy" id="185542"/>
    <lineage>
        <taxon>Eukaryota</taxon>
        <taxon>Viridiplantae</taxon>
        <taxon>Streptophyta</taxon>
        <taxon>Embryophyta</taxon>
        <taxon>Tracheophyta</taxon>
        <taxon>Spermatophyta</taxon>
        <taxon>Magnoliopsida</taxon>
        <taxon>eudicotyledons</taxon>
        <taxon>Gunneridae</taxon>
        <taxon>Pentapetalae</taxon>
        <taxon>asterids</taxon>
        <taxon>campanulids</taxon>
        <taxon>Aquifoliales</taxon>
        <taxon>Aquifoliaceae</taxon>
        <taxon>Ilex</taxon>
    </lineage>
</organism>
<dbReference type="AlphaFoldDB" id="A0ABC8TH19"/>
<dbReference type="Proteomes" id="UP001642360">
    <property type="component" value="Unassembled WGS sequence"/>
</dbReference>
<feature type="compositionally biased region" description="Basic and acidic residues" evidence="1">
    <location>
        <begin position="17"/>
        <end position="39"/>
    </location>
</feature>